<evidence type="ECO:0000313" key="7">
    <source>
        <dbReference type="EMBL" id="KIY99920.1"/>
    </source>
</evidence>
<dbReference type="Proteomes" id="UP000054498">
    <property type="component" value="Unassembled WGS sequence"/>
</dbReference>
<feature type="domain" description="Anaphase-promoting complex subunit 4-like WD40" evidence="6">
    <location>
        <begin position="59"/>
        <end position="127"/>
    </location>
</feature>
<evidence type="ECO:0000256" key="1">
    <source>
        <dbReference type="ARBA" id="ARBA00022574"/>
    </source>
</evidence>
<feature type="repeat" description="WD" evidence="3">
    <location>
        <begin position="113"/>
        <end position="144"/>
    </location>
</feature>
<dbReference type="PROSITE" id="PS00678">
    <property type="entry name" value="WD_REPEATS_1"/>
    <property type="match status" value="1"/>
</dbReference>
<dbReference type="GO" id="GO:0005656">
    <property type="term" value="C:nuclear pre-replicative complex"/>
    <property type="evidence" value="ECO:0007669"/>
    <property type="project" value="TreeGrafter"/>
</dbReference>
<dbReference type="OrthoDB" id="6252103at2759"/>
<feature type="region of interest" description="Disordered" evidence="5">
    <location>
        <begin position="353"/>
        <end position="391"/>
    </location>
</feature>
<feature type="compositionally biased region" description="Gly residues" evidence="5">
    <location>
        <begin position="378"/>
        <end position="389"/>
    </location>
</feature>
<feature type="repeat" description="WD" evidence="3">
    <location>
        <begin position="78"/>
        <end position="112"/>
    </location>
</feature>
<evidence type="ECO:0000313" key="8">
    <source>
        <dbReference type="Proteomes" id="UP000054498"/>
    </source>
</evidence>
<dbReference type="PANTHER" id="PTHR18763:SF0">
    <property type="entry name" value="WD REPEAT-CONTAINING PROTEIN 18"/>
    <property type="match status" value="1"/>
</dbReference>
<evidence type="ECO:0000256" key="2">
    <source>
        <dbReference type="ARBA" id="ARBA00022737"/>
    </source>
</evidence>
<dbReference type="PANTHER" id="PTHR18763">
    <property type="entry name" value="WD-REPEAT PROTEIN 18"/>
    <property type="match status" value="1"/>
</dbReference>
<name>A0A0D2N0S5_9CHLO</name>
<protein>
    <submittedName>
        <fullName evidence="7">WD repeat-containing protein 18</fullName>
    </submittedName>
</protein>
<keyword evidence="1 3" id="KW-0853">WD repeat</keyword>
<dbReference type="AlphaFoldDB" id="A0A0D2N0S5"/>
<dbReference type="KEGG" id="mng:MNEG_8040"/>
<keyword evidence="2" id="KW-0677">Repeat</keyword>
<dbReference type="InterPro" id="IPR011047">
    <property type="entry name" value="Quinoprotein_ADH-like_sf"/>
</dbReference>
<dbReference type="Pfam" id="PF00400">
    <property type="entry name" value="WD40"/>
    <property type="match status" value="2"/>
</dbReference>
<gene>
    <name evidence="7" type="ORF">MNEG_8040</name>
</gene>
<feature type="repeat" description="WD" evidence="3">
    <location>
        <begin position="285"/>
        <end position="326"/>
    </location>
</feature>
<evidence type="ECO:0000259" key="6">
    <source>
        <dbReference type="Pfam" id="PF12894"/>
    </source>
</evidence>
<reference evidence="7 8" key="1">
    <citation type="journal article" date="2013" name="BMC Genomics">
        <title>Reconstruction of the lipid metabolism for the microalga Monoraphidium neglectum from its genome sequence reveals characteristics suitable for biofuel production.</title>
        <authorList>
            <person name="Bogen C."/>
            <person name="Al-Dilaimi A."/>
            <person name="Albersmeier A."/>
            <person name="Wichmann J."/>
            <person name="Grundmann M."/>
            <person name="Rupp O."/>
            <person name="Lauersen K.J."/>
            <person name="Blifernez-Klassen O."/>
            <person name="Kalinowski J."/>
            <person name="Goesmann A."/>
            <person name="Mussgnug J.H."/>
            <person name="Kruse O."/>
        </authorList>
    </citation>
    <scope>NUCLEOTIDE SEQUENCE [LARGE SCALE GENOMIC DNA]</scope>
    <source>
        <strain evidence="7 8">SAG 48.87</strain>
    </source>
</reference>
<dbReference type="PRINTS" id="PR00320">
    <property type="entry name" value="GPROTEINBRPT"/>
</dbReference>
<dbReference type="GeneID" id="25740916"/>
<sequence>MAQQVVLVACSGDSNVVAWDLATATQLTQYKGNNSSNNCFCIVGRDYFASAQANKDAVHIYAFYKDQVLQRSFAQERLSSLAATRDGRYLAAGGGSGTLYVWDVASGQLLRAWPAHYKAVSCLAFSESGGILLSGGDDTMAAAWLMADILDGCAGGGGAVGAAGGWQAQGRVEPLHTWAEHTLPVTSVLLGLGEVNAIAVTASLDRTAKIWQLATGKLLRAAALPAGATAAALDAGEHALYVGCADGSICEVALAGAAAAQGGGAAATTAAGAAAAPAAGDVVVMEGHSKPVSSLAISLDGDSLVSGSEDGSVRVWDLRSRQCVRVIASPARAPVTAALVVEWPDYLAGVGQGTAGGGGRHGPKRPAPLAPLAKFRSGAGGGGGSGGAAGAQAWEGSPVVLDGSCPAIGVAELPGLLLPRGAPLLAEAAGFGALIGDSGYDVSNNGTFGQAAAAGAAAGGGGVVAEEGGLDAARRQVAELQQRLAEAEAEADRWKELHSELHAFCTEQALGGAKV</sequence>
<proteinExistence type="predicted"/>
<evidence type="ECO:0000256" key="5">
    <source>
        <dbReference type="SAM" id="MobiDB-lite"/>
    </source>
</evidence>
<dbReference type="GO" id="GO:0120330">
    <property type="term" value="C:rixosome complex"/>
    <property type="evidence" value="ECO:0007669"/>
    <property type="project" value="TreeGrafter"/>
</dbReference>
<dbReference type="InterPro" id="IPR019775">
    <property type="entry name" value="WD40_repeat_CS"/>
</dbReference>
<dbReference type="PROSITE" id="PS50082">
    <property type="entry name" value="WD_REPEATS_2"/>
    <property type="match status" value="3"/>
</dbReference>
<dbReference type="SMART" id="SM00320">
    <property type="entry name" value="WD40"/>
    <property type="match status" value="5"/>
</dbReference>
<dbReference type="SUPFAM" id="SSF50998">
    <property type="entry name" value="Quinoprotein alcohol dehydrogenase-like"/>
    <property type="match status" value="1"/>
</dbReference>
<dbReference type="RefSeq" id="XP_013898940.1">
    <property type="nucleotide sequence ID" value="XM_014043486.1"/>
</dbReference>
<dbReference type="STRING" id="145388.A0A0D2N0S5"/>
<dbReference type="EMBL" id="KK101703">
    <property type="protein sequence ID" value="KIY99920.1"/>
    <property type="molecule type" value="Genomic_DNA"/>
</dbReference>
<dbReference type="PROSITE" id="PS50294">
    <property type="entry name" value="WD_REPEATS_REGION"/>
    <property type="match status" value="1"/>
</dbReference>
<accession>A0A0D2N0S5</accession>
<dbReference type="InterPro" id="IPR020472">
    <property type="entry name" value="WD40_PAC1"/>
</dbReference>
<organism evidence="7 8">
    <name type="scientific">Monoraphidium neglectum</name>
    <dbReference type="NCBI Taxonomy" id="145388"/>
    <lineage>
        <taxon>Eukaryota</taxon>
        <taxon>Viridiplantae</taxon>
        <taxon>Chlorophyta</taxon>
        <taxon>core chlorophytes</taxon>
        <taxon>Chlorophyceae</taxon>
        <taxon>CS clade</taxon>
        <taxon>Sphaeropleales</taxon>
        <taxon>Selenastraceae</taxon>
        <taxon>Monoraphidium</taxon>
    </lineage>
</organism>
<dbReference type="Gene3D" id="2.130.10.10">
    <property type="entry name" value="YVTN repeat-like/Quinoprotein amine dehydrogenase"/>
    <property type="match status" value="2"/>
</dbReference>
<dbReference type="InterPro" id="IPR001680">
    <property type="entry name" value="WD40_rpt"/>
</dbReference>
<dbReference type="InterPro" id="IPR015943">
    <property type="entry name" value="WD40/YVTN_repeat-like_dom_sf"/>
</dbReference>
<dbReference type="GO" id="GO:0006364">
    <property type="term" value="P:rRNA processing"/>
    <property type="evidence" value="ECO:0007669"/>
    <property type="project" value="TreeGrafter"/>
</dbReference>
<evidence type="ECO:0000256" key="4">
    <source>
        <dbReference type="SAM" id="Coils"/>
    </source>
</evidence>
<dbReference type="Pfam" id="PF12894">
    <property type="entry name" value="ANAPC4_WD40"/>
    <property type="match status" value="1"/>
</dbReference>
<feature type="coiled-coil region" evidence="4">
    <location>
        <begin position="463"/>
        <end position="497"/>
    </location>
</feature>
<dbReference type="GO" id="GO:0006261">
    <property type="term" value="P:DNA-templated DNA replication"/>
    <property type="evidence" value="ECO:0007669"/>
    <property type="project" value="TreeGrafter"/>
</dbReference>
<evidence type="ECO:0000256" key="3">
    <source>
        <dbReference type="PROSITE-ProRule" id="PRU00221"/>
    </source>
</evidence>
<keyword evidence="4" id="KW-0175">Coiled coil</keyword>
<dbReference type="InterPro" id="IPR045227">
    <property type="entry name" value="WDR18/Ipi3/RID3"/>
</dbReference>
<dbReference type="InterPro" id="IPR024977">
    <property type="entry name" value="Apc4-like_WD40_dom"/>
</dbReference>
<keyword evidence="8" id="KW-1185">Reference proteome</keyword>